<protein>
    <submittedName>
        <fullName evidence="1">Heterogeneous nuclear ribonucleoprotein A1</fullName>
    </submittedName>
</protein>
<proteinExistence type="predicted"/>
<evidence type="ECO:0000313" key="2">
    <source>
        <dbReference type="Proteomes" id="UP000028990"/>
    </source>
</evidence>
<dbReference type="EMBL" id="KN122569">
    <property type="protein sequence ID" value="KFO29763.1"/>
    <property type="molecule type" value="Genomic_DNA"/>
</dbReference>
<gene>
    <name evidence="1" type="ORF">H920_08918</name>
</gene>
<keyword evidence="2" id="KW-1185">Reference proteome</keyword>
<keyword evidence="1" id="KW-0687">Ribonucleoprotein</keyword>
<sequence>MREPNTERSRGFGCVTDATLEKVDAAVNAKPHKVDEELWKQLSQQKSLKDQETSVVQVALVAATALADTVVVGMTTVDLVMMELIFKLVEATKHLAVTTINLPILDPLREETLQAEAPGPMVVESSNFPDHEIKLRPLNLAATSTPRHRRLLLRLRHDLSSTHAFFGTGGIGDYGVGTHGVCSGRADAPAVAGGALRRDRRFRSLGTAEDASGISEAGPVSDLASCGFQDANLPLKVIPQHFSGNSNKWPSFQLFDR</sequence>
<evidence type="ECO:0000313" key="1">
    <source>
        <dbReference type="EMBL" id="KFO29763.1"/>
    </source>
</evidence>
<dbReference type="Proteomes" id="UP000028990">
    <property type="component" value="Unassembled WGS sequence"/>
</dbReference>
<accession>A0A091DH23</accession>
<reference evidence="1 2" key="1">
    <citation type="submission" date="2013-11" db="EMBL/GenBank/DDBJ databases">
        <title>The Damaraland mole rat (Fukomys damarensis) genome and evolution of African mole rats.</title>
        <authorList>
            <person name="Gladyshev V.N."/>
            <person name="Fang X."/>
        </authorList>
    </citation>
    <scope>NUCLEOTIDE SEQUENCE [LARGE SCALE GENOMIC DNA]</scope>
    <source>
        <tissue evidence="1">Liver</tissue>
    </source>
</reference>
<dbReference type="GO" id="GO:1990904">
    <property type="term" value="C:ribonucleoprotein complex"/>
    <property type="evidence" value="ECO:0007669"/>
    <property type="project" value="UniProtKB-KW"/>
</dbReference>
<dbReference type="AlphaFoldDB" id="A0A091DH23"/>
<organism evidence="1 2">
    <name type="scientific">Fukomys damarensis</name>
    <name type="common">Damaraland mole rat</name>
    <name type="synonym">Cryptomys damarensis</name>
    <dbReference type="NCBI Taxonomy" id="885580"/>
    <lineage>
        <taxon>Eukaryota</taxon>
        <taxon>Metazoa</taxon>
        <taxon>Chordata</taxon>
        <taxon>Craniata</taxon>
        <taxon>Vertebrata</taxon>
        <taxon>Euteleostomi</taxon>
        <taxon>Mammalia</taxon>
        <taxon>Eutheria</taxon>
        <taxon>Euarchontoglires</taxon>
        <taxon>Glires</taxon>
        <taxon>Rodentia</taxon>
        <taxon>Hystricomorpha</taxon>
        <taxon>Bathyergidae</taxon>
        <taxon>Fukomys</taxon>
    </lineage>
</organism>
<name>A0A091DH23_FUKDA</name>